<dbReference type="Proteomes" id="UP001497535">
    <property type="component" value="Unassembled WGS sequence"/>
</dbReference>
<evidence type="ECO:0000313" key="2">
    <source>
        <dbReference type="Proteomes" id="UP001497535"/>
    </source>
</evidence>
<gene>
    <name evidence="1" type="ORF">MENTE1834_LOCUS16186</name>
</gene>
<proteinExistence type="predicted"/>
<evidence type="ECO:0000313" key="1">
    <source>
        <dbReference type="EMBL" id="CAK5061255.1"/>
    </source>
</evidence>
<accession>A0ACB0YSR3</accession>
<name>A0ACB0YSR3_MELEN</name>
<dbReference type="EMBL" id="CAVMJV010000018">
    <property type="protein sequence ID" value="CAK5061255.1"/>
    <property type="molecule type" value="Genomic_DNA"/>
</dbReference>
<comment type="caution">
    <text evidence="1">The sequence shown here is derived from an EMBL/GenBank/DDBJ whole genome shotgun (WGS) entry which is preliminary data.</text>
</comment>
<protein>
    <submittedName>
        <fullName evidence="1">Uncharacterized protein</fullName>
    </submittedName>
</protein>
<sequence>MKTKIYKNFKYHSSGALGNTNAYYRCKESNCGGKLSYEEGFEIKENQKHSCVEIEENIFLASICINSKFKNRKSTSYSIFINNGNGNEQFIGTQEIGEECKEYPIPFGLEQIEIKIKWINVNLNLDDFNDELVERLFYFNDTKYLKNNYRLILDLDNMNGNYEWKLFSKKTNQINKFTDLAKREVLIYKNSHFMGYLEKKNYQSNKDKKGKNKNRL</sequence>
<organism evidence="1 2">
    <name type="scientific">Meloidogyne enterolobii</name>
    <name type="common">Root-knot nematode worm</name>
    <name type="synonym">Meloidogyne mayaguensis</name>
    <dbReference type="NCBI Taxonomy" id="390850"/>
    <lineage>
        <taxon>Eukaryota</taxon>
        <taxon>Metazoa</taxon>
        <taxon>Ecdysozoa</taxon>
        <taxon>Nematoda</taxon>
        <taxon>Chromadorea</taxon>
        <taxon>Rhabditida</taxon>
        <taxon>Tylenchina</taxon>
        <taxon>Tylenchomorpha</taxon>
        <taxon>Tylenchoidea</taxon>
        <taxon>Meloidogynidae</taxon>
        <taxon>Meloidogyninae</taxon>
        <taxon>Meloidogyne</taxon>
    </lineage>
</organism>
<reference evidence="1" key="1">
    <citation type="submission" date="2023-11" db="EMBL/GenBank/DDBJ databases">
        <authorList>
            <person name="Poullet M."/>
        </authorList>
    </citation>
    <scope>NUCLEOTIDE SEQUENCE</scope>
    <source>
        <strain evidence="1">E1834</strain>
    </source>
</reference>
<keyword evidence="2" id="KW-1185">Reference proteome</keyword>